<feature type="chain" id="PRO_5005195819" evidence="1">
    <location>
        <begin position="20"/>
        <end position="146"/>
    </location>
</feature>
<keyword evidence="3" id="KW-1185">Reference proteome</keyword>
<protein>
    <submittedName>
        <fullName evidence="2">Str. FM013</fullName>
    </submittedName>
</protein>
<keyword evidence="1" id="KW-0732">Signal</keyword>
<evidence type="ECO:0000313" key="3">
    <source>
        <dbReference type="Proteomes" id="UP000053732"/>
    </source>
</evidence>
<evidence type="ECO:0000313" key="2">
    <source>
        <dbReference type="EMBL" id="CRL30871.1"/>
    </source>
</evidence>
<dbReference type="AlphaFoldDB" id="A0A0G4PXI2"/>
<organism evidence="2 3">
    <name type="scientific">Penicillium camemberti (strain FM 013)</name>
    <dbReference type="NCBI Taxonomy" id="1429867"/>
    <lineage>
        <taxon>Eukaryota</taxon>
        <taxon>Fungi</taxon>
        <taxon>Dikarya</taxon>
        <taxon>Ascomycota</taxon>
        <taxon>Pezizomycotina</taxon>
        <taxon>Eurotiomycetes</taxon>
        <taxon>Eurotiomycetidae</taxon>
        <taxon>Eurotiales</taxon>
        <taxon>Aspergillaceae</taxon>
        <taxon>Penicillium</taxon>
    </lineage>
</organism>
<feature type="signal peptide" evidence="1">
    <location>
        <begin position="1"/>
        <end position="19"/>
    </location>
</feature>
<name>A0A0G4PXI2_PENC3</name>
<dbReference type="STRING" id="1429867.A0A0G4PXI2"/>
<evidence type="ECO:0000256" key="1">
    <source>
        <dbReference type="SAM" id="SignalP"/>
    </source>
</evidence>
<gene>
    <name evidence="2" type="ORF">PCAMFM013_S062g000010</name>
</gene>
<dbReference type="Proteomes" id="UP000053732">
    <property type="component" value="Unassembled WGS sequence"/>
</dbReference>
<proteinExistence type="predicted"/>
<dbReference type="EMBL" id="HG793195">
    <property type="protein sequence ID" value="CRL30871.1"/>
    <property type="molecule type" value="Genomic_DNA"/>
</dbReference>
<sequence length="146" mass="16435">MKFNLATILATTLAVTVTAAPANEAVTLTTRAKVDHIDDTHANFIKLWKEDGMNRWRWQYAGNCDDYKNAIKTSSGSINNFRCLEKDGKQLFDTNMVVGFAGDRDIIRGIKELTEQSCCDLGLPVWARDTCLEMFRASDECDMTKD</sequence>
<accession>A0A0G4PXI2</accession>
<reference evidence="2 3" key="1">
    <citation type="journal article" date="2014" name="Nat. Commun.">
        <title>Multiple recent horizontal transfers of a large genomic region in cheese making fungi.</title>
        <authorList>
            <person name="Cheeseman K."/>
            <person name="Ropars J."/>
            <person name="Renault P."/>
            <person name="Dupont J."/>
            <person name="Gouzy J."/>
            <person name="Branca A."/>
            <person name="Abraham A.L."/>
            <person name="Ceppi M."/>
            <person name="Conseiller E."/>
            <person name="Debuchy R."/>
            <person name="Malagnac F."/>
            <person name="Goarin A."/>
            <person name="Silar P."/>
            <person name="Lacoste S."/>
            <person name="Sallet E."/>
            <person name="Bensimon A."/>
            <person name="Giraud T."/>
            <person name="Brygoo Y."/>
        </authorList>
    </citation>
    <scope>NUCLEOTIDE SEQUENCE [LARGE SCALE GENOMIC DNA]</scope>
    <source>
        <strain evidence="3">FM 013</strain>
    </source>
</reference>